<sequence length="166" mass="19049">MSIGEAIGSYKKSRNMTLEELSVELSIDPSTLSKVVRGKRQLPPSYDQVISSKLDWKTTLELIDVRTDGFISNILRHVPNLDLHPAALKDLLQKEIFELTEALEGLVTAKHIDPEKRREGAERVWYEITDVIDKAMVMKGVLEEEFGLDRKRLIQKHQLEVKRGER</sequence>
<dbReference type="InterPro" id="IPR010982">
    <property type="entry name" value="Lambda_DNA-bd_dom_sf"/>
</dbReference>
<gene>
    <name evidence="2" type="ORF">GC096_03715</name>
</gene>
<accession>A0ABX1X419</accession>
<dbReference type="InterPro" id="IPR001387">
    <property type="entry name" value="Cro/C1-type_HTH"/>
</dbReference>
<proteinExistence type="predicted"/>
<evidence type="ECO:0000259" key="1">
    <source>
        <dbReference type="PROSITE" id="PS50943"/>
    </source>
</evidence>
<feature type="domain" description="HTH cro/C1-type" evidence="1">
    <location>
        <begin position="12"/>
        <end position="62"/>
    </location>
</feature>
<name>A0ABX1X419_9BACL</name>
<evidence type="ECO:0000313" key="2">
    <source>
        <dbReference type="EMBL" id="NOU63153.1"/>
    </source>
</evidence>
<dbReference type="EMBL" id="WHNY01000009">
    <property type="protein sequence ID" value="NOU63153.1"/>
    <property type="molecule type" value="Genomic_DNA"/>
</dbReference>
<dbReference type="RefSeq" id="WP_171628961.1">
    <property type="nucleotide sequence ID" value="NZ_WHNY01000009.1"/>
</dbReference>
<dbReference type="PROSITE" id="PS50943">
    <property type="entry name" value="HTH_CROC1"/>
    <property type="match status" value="1"/>
</dbReference>
<keyword evidence="3" id="KW-1185">Reference proteome</keyword>
<protein>
    <submittedName>
        <fullName evidence="2">XRE family transcriptional regulator</fullName>
    </submittedName>
</protein>
<dbReference type="Proteomes" id="UP000653578">
    <property type="component" value="Unassembled WGS sequence"/>
</dbReference>
<dbReference type="CDD" id="cd00093">
    <property type="entry name" value="HTH_XRE"/>
    <property type="match status" value="1"/>
</dbReference>
<evidence type="ECO:0000313" key="3">
    <source>
        <dbReference type="Proteomes" id="UP000653578"/>
    </source>
</evidence>
<organism evidence="2 3">
    <name type="scientific">Paenibacillus plantarum</name>
    <dbReference type="NCBI Taxonomy" id="2654975"/>
    <lineage>
        <taxon>Bacteria</taxon>
        <taxon>Bacillati</taxon>
        <taxon>Bacillota</taxon>
        <taxon>Bacilli</taxon>
        <taxon>Bacillales</taxon>
        <taxon>Paenibacillaceae</taxon>
        <taxon>Paenibacillus</taxon>
    </lineage>
</organism>
<dbReference type="SUPFAM" id="SSF47413">
    <property type="entry name" value="lambda repressor-like DNA-binding domains"/>
    <property type="match status" value="1"/>
</dbReference>
<comment type="caution">
    <text evidence="2">The sequence shown here is derived from an EMBL/GenBank/DDBJ whole genome shotgun (WGS) entry which is preliminary data.</text>
</comment>
<reference evidence="2 3" key="1">
    <citation type="submission" date="2019-10" db="EMBL/GenBank/DDBJ databases">
        <title>Description of Paenibacillus humi sp. nov.</title>
        <authorList>
            <person name="Carlier A."/>
            <person name="Qi S."/>
        </authorList>
    </citation>
    <scope>NUCLEOTIDE SEQUENCE [LARGE SCALE GENOMIC DNA]</scope>
    <source>
        <strain evidence="2 3">LMG 31461</strain>
    </source>
</reference>
<dbReference type="Gene3D" id="1.10.260.40">
    <property type="entry name" value="lambda repressor-like DNA-binding domains"/>
    <property type="match status" value="1"/>
</dbReference>
<dbReference type="Pfam" id="PF01381">
    <property type="entry name" value="HTH_3"/>
    <property type="match status" value="1"/>
</dbReference>